<proteinExistence type="inferred from homology"/>
<dbReference type="GO" id="GO:0016020">
    <property type="term" value="C:membrane"/>
    <property type="evidence" value="ECO:0007669"/>
    <property type="project" value="UniProtKB-SubCell"/>
</dbReference>
<reference evidence="9 10" key="2">
    <citation type="submission" date="2018-11" db="EMBL/GenBank/DDBJ databases">
        <authorList>
            <consortium name="Pathogen Informatics"/>
        </authorList>
    </citation>
    <scope>NUCLEOTIDE SEQUENCE [LARGE SCALE GENOMIC DNA]</scope>
</reference>
<dbReference type="PANTHER" id="PTHR21461">
    <property type="entry name" value="GLYCOSYLTRANSFERASE FAMILY 92 PROTEIN"/>
    <property type="match status" value="1"/>
</dbReference>
<evidence type="ECO:0000256" key="7">
    <source>
        <dbReference type="ARBA" id="ARBA00023136"/>
    </source>
</evidence>
<evidence type="ECO:0000256" key="6">
    <source>
        <dbReference type="ARBA" id="ARBA00022989"/>
    </source>
</evidence>
<dbReference type="Proteomes" id="UP000271162">
    <property type="component" value="Unassembled WGS sequence"/>
</dbReference>
<comment type="similarity">
    <text evidence="2 8">Belongs to the glycosyltransferase 92 family.</text>
</comment>
<dbReference type="EC" id="2.4.1.-" evidence="8"/>
<organism evidence="11">
    <name type="scientific">Nippostrongylus brasiliensis</name>
    <name type="common">Rat hookworm</name>
    <dbReference type="NCBI Taxonomy" id="27835"/>
    <lineage>
        <taxon>Eukaryota</taxon>
        <taxon>Metazoa</taxon>
        <taxon>Ecdysozoa</taxon>
        <taxon>Nematoda</taxon>
        <taxon>Chromadorea</taxon>
        <taxon>Rhabditida</taxon>
        <taxon>Rhabditina</taxon>
        <taxon>Rhabditomorpha</taxon>
        <taxon>Strongyloidea</taxon>
        <taxon>Heligmosomidae</taxon>
        <taxon>Nippostrongylus</taxon>
    </lineage>
</organism>
<keyword evidence="5" id="KW-0812">Transmembrane</keyword>
<keyword evidence="10" id="KW-1185">Reference proteome</keyword>
<evidence type="ECO:0000313" key="11">
    <source>
        <dbReference type="WBParaSite" id="NBR_0001454001-mRNA-1"/>
    </source>
</evidence>
<evidence type="ECO:0000313" key="10">
    <source>
        <dbReference type="Proteomes" id="UP000271162"/>
    </source>
</evidence>
<evidence type="ECO:0000256" key="4">
    <source>
        <dbReference type="ARBA" id="ARBA00022679"/>
    </source>
</evidence>
<evidence type="ECO:0000256" key="3">
    <source>
        <dbReference type="ARBA" id="ARBA00022676"/>
    </source>
</evidence>
<evidence type="ECO:0000256" key="8">
    <source>
        <dbReference type="RuleBase" id="RU366017"/>
    </source>
</evidence>
<comment type="subcellular location">
    <subcellularLocation>
        <location evidence="1">Membrane</location>
        <topology evidence="1">Single-pass membrane protein</topology>
    </subcellularLocation>
</comment>
<dbReference type="PANTHER" id="PTHR21461:SF40">
    <property type="entry name" value="GLYCOSYLTRANSFERASE FAMILY 92 PROTEIN"/>
    <property type="match status" value="1"/>
</dbReference>
<name>A0A0N4YD64_NIPBR</name>
<dbReference type="WBParaSite" id="NBR_0001454001-mRNA-1">
    <property type="protein sequence ID" value="NBR_0001454001-mRNA-1"/>
    <property type="gene ID" value="NBR_0001454001"/>
</dbReference>
<gene>
    <name evidence="9" type="ORF">NBR_LOCUS14541</name>
</gene>
<evidence type="ECO:0000256" key="1">
    <source>
        <dbReference type="ARBA" id="ARBA00004167"/>
    </source>
</evidence>
<dbReference type="Pfam" id="PF01697">
    <property type="entry name" value="Glyco_transf_92"/>
    <property type="match status" value="1"/>
</dbReference>
<evidence type="ECO:0000256" key="2">
    <source>
        <dbReference type="ARBA" id="ARBA00007647"/>
    </source>
</evidence>
<keyword evidence="6" id="KW-1133">Transmembrane helix</keyword>
<dbReference type="AlphaFoldDB" id="A0A0N4YD64"/>
<keyword evidence="4 8" id="KW-0808">Transferase</keyword>
<dbReference type="GO" id="GO:0005737">
    <property type="term" value="C:cytoplasm"/>
    <property type="evidence" value="ECO:0007669"/>
    <property type="project" value="TreeGrafter"/>
</dbReference>
<keyword evidence="7" id="KW-0472">Membrane</keyword>
<evidence type="ECO:0000313" key="9">
    <source>
        <dbReference type="EMBL" id="VDL78130.1"/>
    </source>
</evidence>
<dbReference type="GO" id="GO:0016757">
    <property type="term" value="F:glycosyltransferase activity"/>
    <property type="evidence" value="ECO:0007669"/>
    <property type="project" value="UniProtKB-UniRule"/>
</dbReference>
<accession>A0A0N4YD64</accession>
<reference evidence="11" key="1">
    <citation type="submission" date="2017-02" db="UniProtKB">
        <authorList>
            <consortium name="WormBaseParasite"/>
        </authorList>
    </citation>
    <scope>IDENTIFICATION</scope>
</reference>
<keyword evidence="3 8" id="KW-0328">Glycosyltransferase</keyword>
<evidence type="ECO:0000256" key="5">
    <source>
        <dbReference type="ARBA" id="ARBA00022692"/>
    </source>
</evidence>
<sequence length="304" mass="34703">MAVEKCSKRLGLRSGRVDGIGYTCEGIWNISQRPSDFSRPSGHHRLNVELGRAKITCGEGEGAGTLGELDNGPQVLDDYVNTGEVEAIFYSKDVDVTQASAIMDCIIRSRYHSSYVIMSDLDERIVAGNTNESLVSLVLSTMERHKNVGSITFQSRFIFRTAELPSTYKGEKTLREHLPTLVFDNITLRVAYIRRKCIINPFRVLEMGVHAVHSFLGDYINLELPLSAGYVRHYRDPFYNTNLREKFVRMMERGKFETIEYPEHLIGQLLKNVRTRLDRVYKEDLLFSSRQENSQCINSTATKF</sequence>
<dbReference type="EMBL" id="UYSL01021399">
    <property type="protein sequence ID" value="VDL78130.1"/>
    <property type="molecule type" value="Genomic_DNA"/>
</dbReference>
<protein>
    <recommendedName>
        <fullName evidence="8">Glycosyltransferase family 92 protein</fullName>
        <ecNumber evidence="8">2.4.1.-</ecNumber>
    </recommendedName>
</protein>
<dbReference type="InterPro" id="IPR008166">
    <property type="entry name" value="Glyco_transf_92"/>
</dbReference>